<dbReference type="InterPro" id="IPR037066">
    <property type="entry name" value="Plug_dom_sf"/>
</dbReference>
<dbReference type="STRING" id="561061.SAMN05660862_0083"/>
<dbReference type="AlphaFoldDB" id="A0A1X7HW03"/>
<dbReference type="InterPro" id="IPR012910">
    <property type="entry name" value="Plug_dom"/>
</dbReference>
<dbReference type="InterPro" id="IPR039426">
    <property type="entry name" value="TonB-dep_rcpt-like"/>
</dbReference>
<evidence type="ECO:0000256" key="1">
    <source>
        <dbReference type="ARBA" id="ARBA00004571"/>
    </source>
</evidence>
<dbReference type="GO" id="GO:0015344">
    <property type="term" value="F:siderophore uptake transmembrane transporter activity"/>
    <property type="evidence" value="ECO:0007669"/>
    <property type="project" value="TreeGrafter"/>
</dbReference>
<evidence type="ECO:0000256" key="3">
    <source>
        <dbReference type="ARBA" id="ARBA00022452"/>
    </source>
</evidence>
<dbReference type="InterPro" id="IPR036942">
    <property type="entry name" value="Beta-barrel_TonB_sf"/>
</dbReference>
<keyword evidence="8 14" id="KW-0675">Receptor</keyword>
<evidence type="ECO:0000256" key="8">
    <source>
        <dbReference type="ARBA" id="ARBA00023170"/>
    </source>
</evidence>
<evidence type="ECO:0000259" key="12">
    <source>
        <dbReference type="Pfam" id="PF00593"/>
    </source>
</evidence>
<gene>
    <name evidence="14" type="ORF">SAMN05660862_0083</name>
</gene>
<dbReference type="GO" id="GO:0009279">
    <property type="term" value="C:cell outer membrane"/>
    <property type="evidence" value="ECO:0007669"/>
    <property type="project" value="UniProtKB-SubCell"/>
</dbReference>
<organism evidence="14 15">
    <name type="scientific">Sphingobacterium psychroaquaticum</name>
    <dbReference type="NCBI Taxonomy" id="561061"/>
    <lineage>
        <taxon>Bacteria</taxon>
        <taxon>Pseudomonadati</taxon>
        <taxon>Bacteroidota</taxon>
        <taxon>Sphingobacteriia</taxon>
        <taxon>Sphingobacteriales</taxon>
        <taxon>Sphingobacteriaceae</taxon>
        <taxon>Sphingobacterium</taxon>
    </lineage>
</organism>
<dbReference type="SUPFAM" id="SSF49464">
    <property type="entry name" value="Carboxypeptidase regulatory domain-like"/>
    <property type="match status" value="1"/>
</dbReference>
<reference evidence="14 15" key="1">
    <citation type="submission" date="2017-04" db="EMBL/GenBank/DDBJ databases">
        <authorList>
            <person name="Afonso C.L."/>
            <person name="Miller P.J."/>
            <person name="Scott M.A."/>
            <person name="Spackman E."/>
            <person name="Goraichik I."/>
            <person name="Dimitrov K.M."/>
            <person name="Suarez D.L."/>
            <person name="Swayne D.E."/>
        </authorList>
    </citation>
    <scope>NUCLEOTIDE SEQUENCE [LARGE SCALE GENOMIC DNA]</scope>
    <source>
        <strain evidence="14 15">DSM 22418</strain>
    </source>
</reference>
<proteinExistence type="inferred from homology"/>
<evidence type="ECO:0000256" key="11">
    <source>
        <dbReference type="RuleBase" id="RU003357"/>
    </source>
</evidence>
<dbReference type="EMBL" id="FXAU01000001">
    <property type="protein sequence ID" value="SMG05868.1"/>
    <property type="molecule type" value="Genomic_DNA"/>
</dbReference>
<dbReference type="Gene3D" id="2.170.130.10">
    <property type="entry name" value="TonB-dependent receptor, plug domain"/>
    <property type="match status" value="1"/>
</dbReference>
<evidence type="ECO:0000256" key="7">
    <source>
        <dbReference type="ARBA" id="ARBA00023136"/>
    </source>
</evidence>
<dbReference type="Pfam" id="PF13715">
    <property type="entry name" value="CarbopepD_reg_2"/>
    <property type="match status" value="1"/>
</dbReference>
<dbReference type="RefSeq" id="WP_085471069.1">
    <property type="nucleotide sequence ID" value="NZ_FXAU01000001.1"/>
</dbReference>
<keyword evidence="2 10" id="KW-0813">Transport</keyword>
<keyword evidence="7 10" id="KW-0472">Membrane</keyword>
<accession>A0A1X7HW03</accession>
<dbReference type="Proteomes" id="UP000192980">
    <property type="component" value="Unassembled WGS sequence"/>
</dbReference>
<evidence type="ECO:0000256" key="10">
    <source>
        <dbReference type="PROSITE-ProRule" id="PRU01360"/>
    </source>
</evidence>
<name>A0A1X7HW03_9SPHI</name>
<evidence type="ECO:0000256" key="2">
    <source>
        <dbReference type="ARBA" id="ARBA00022448"/>
    </source>
</evidence>
<evidence type="ECO:0000256" key="6">
    <source>
        <dbReference type="ARBA" id="ARBA00023077"/>
    </source>
</evidence>
<dbReference type="InterPro" id="IPR008969">
    <property type="entry name" value="CarboxyPept-like_regulatory"/>
</dbReference>
<dbReference type="PANTHER" id="PTHR30069:SF29">
    <property type="entry name" value="HEMOGLOBIN AND HEMOGLOBIN-HAPTOGLOBIN-BINDING PROTEIN 1-RELATED"/>
    <property type="match status" value="1"/>
</dbReference>
<feature type="domain" description="TonB-dependent receptor plug" evidence="13">
    <location>
        <begin position="217"/>
        <end position="320"/>
    </location>
</feature>
<dbReference type="Pfam" id="PF07715">
    <property type="entry name" value="Plug"/>
    <property type="match status" value="1"/>
</dbReference>
<evidence type="ECO:0000259" key="13">
    <source>
        <dbReference type="Pfam" id="PF07715"/>
    </source>
</evidence>
<dbReference type="OrthoDB" id="9812892at2"/>
<keyword evidence="15" id="KW-1185">Reference proteome</keyword>
<keyword evidence="5" id="KW-0732">Signal</keyword>
<keyword evidence="3 10" id="KW-1134">Transmembrane beta strand</keyword>
<dbReference type="Gene3D" id="2.60.40.1120">
    <property type="entry name" value="Carboxypeptidase-like, regulatory domain"/>
    <property type="match status" value="1"/>
</dbReference>
<dbReference type="PANTHER" id="PTHR30069">
    <property type="entry name" value="TONB-DEPENDENT OUTER MEMBRANE RECEPTOR"/>
    <property type="match status" value="1"/>
</dbReference>
<evidence type="ECO:0000256" key="4">
    <source>
        <dbReference type="ARBA" id="ARBA00022692"/>
    </source>
</evidence>
<keyword evidence="4 10" id="KW-0812">Transmembrane</keyword>
<evidence type="ECO:0000256" key="5">
    <source>
        <dbReference type="ARBA" id="ARBA00022729"/>
    </source>
</evidence>
<evidence type="ECO:0000313" key="14">
    <source>
        <dbReference type="EMBL" id="SMG05868.1"/>
    </source>
</evidence>
<keyword evidence="6 11" id="KW-0798">TonB box</keyword>
<dbReference type="PROSITE" id="PS52016">
    <property type="entry name" value="TONB_DEPENDENT_REC_3"/>
    <property type="match status" value="1"/>
</dbReference>
<feature type="domain" description="TonB-dependent receptor-like beta-barrel" evidence="12">
    <location>
        <begin position="530"/>
        <end position="856"/>
    </location>
</feature>
<dbReference type="InterPro" id="IPR000531">
    <property type="entry name" value="Beta-barrel_TonB"/>
</dbReference>
<dbReference type="GO" id="GO:0044718">
    <property type="term" value="P:siderophore transmembrane transport"/>
    <property type="evidence" value="ECO:0007669"/>
    <property type="project" value="TreeGrafter"/>
</dbReference>
<protein>
    <submittedName>
        <fullName evidence="14">Outer membrane receptor proteins, mostly Fe transport</fullName>
    </submittedName>
</protein>
<dbReference type="SUPFAM" id="SSF56935">
    <property type="entry name" value="Porins"/>
    <property type="match status" value="1"/>
</dbReference>
<comment type="similarity">
    <text evidence="10 11">Belongs to the TonB-dependent receptor family.</text>
</comment>
<evidence type="ECO:0000256" key="9">
    <source>
        <dbReference type="ARBA" id="ARBA00023237"/>
    </source>
</evidence>
<dbReference type="Pfam" id="PF00593">
    <property type="entry name" value="TonB_dep_Rec_b-barrel"/>
    <property type="match status" value="1"/>
</dbReference>
<comment type="subcellular location">
    <subcellularLocation>
        <location evidence="1 10">Cell outer membrane</location>
        <topology evidence="1 10">Multi-pass membrane protein</topology>
    </subcellularLocation>
</comment>
<dbReference type="Gene3D" id="2.40.170.20">
    <property type="entry name" value="TonB-dependent receptor, beta-barrel domain"/>
    <property type="match status" value="1"/>
</dbReference>
<sequence length="887" mass="100015">MKIFLTQCGYMRTLCMICCALIGGFFIPIFAQAQGGNTLEKRISIQFENIKLSAAILEMGERLDCSFVYSNQLLQTEKRVSKKYTNEKVADILMQLIGRRDLKFKASGSQIFIGLKSNKKKRISGVVTANGTPVPGAVVAIAETAVVTDADGRYQIKIDAEEQTYQVRVSSIGFKPFAKIVESKGEGDVILNMAMAIDEQSLEDVMVLGQTEVQKIKDSGFNLNTVSVDKFKNSTRDVNQILNTTTGIRIREYGGLGSDFNFSVNGLSGKAVRFFVDGIPMENYGVGMTFNNFPVNLAERLDVYKGVVPIELGADALGGAINMVTNKGTKSYLDASYSYGSFNTHRAALNTQYVNQQTGFLFKLTSFYNFSDNNYWMHSNPKYDALIQVPDGNGNFIEKSVRRFHDQYRSAMAQGEVGYVNKKWADVLVLGMLYNDHYKEYQTGARQSAVYGKVNRNGDYFMPSIRYKKTDLFTKGLSATAFMSYGVDRYAVVDTSSTTYWWDGSVRSSQNKHGEIGASTPQSLTNFQNTFFLSRVNLMYELNANNKVSLNQNHSVADQKSDEELSQMQFTPSGQTKSIWGASWQNNAFNDKLKTEVFAKLFHFGLNIGEVTSGKNQRAAQKRDYNKYGLGLAARYAVTADSRVRFSYERAYRLPELLEVLGDGVNVIPNPDIKPESSHNLNVGFDMTKWLDNHLYSLDVATFFRNSKDFIYSLPAGSTSSQFMNEGKVLVYGGELEARYKYTDLLEVTLNGSYQKTKQNQQYIYGTETPRETYGNMVPNQPWLFGNFFLSVGKNNWLGKGTRVQFDWSTQYFHSFFLTWEAWGSSQSLNVIPTQLLHNAGITYALKDGRYNIAVESKNLTNELAYDNFRLQKPGRSFNLKLRYYIH</sequence>
<evidence type="ECO:0000313" key="15">
    <source>
        <dbReference type="Proteomes" id="UP000192980"/>
    </source>
</evidence>
<keyword evidence="9 10" id="KW-0998">Cell outer membrane</keyword>